<evidence type="ECO:0000256" key="1">
    <source>
        <dbReference type="SAM" id="MobiDB-lite"/>
    </source>
</evidence>
<feature type="compositionally biased region" description="Polar residues" evidence="1">
    <location>
        <begin position="196"/>
        <end position="208"/>
    </location>
</feature>
<sequence length="599" mass="67589">MNNTFLNGVEIKNVVVVSTIVCSYCGKNDHTNSVCFKKHGLPTNKNSTGRKTCSHCGKTSHTIDLCYKKHEFPLGHKFHNGSNQDTKNDDSREAVNQEVRLTQQQYQALMAHIKNPNDIGATSTSQISSMVSNSTNSGITTFNLNSHEDQGIISWILDSGATGCVAFSLTHLCSYEKITPTIRAVFHRDFRPTSPTPQGLTSKNTDTTRNSTLYSTRAEVIGRDIHLPAQREAIQTARLAARYPLFCNLQPTLNNPQSVPDSTSLPRVITAGTTTITTECKTILDQPENTSIVRIMIKQTSSKNDHHGLLDDLVDPQNYKEALQHDYWQQAMQEEIIALEHNTRIITTLSPNKKAIGCKWVYKTNISQKWHMQQLDVNNAFLQGDLNEEVYMQPPPGITAQINDDNRKSRNPKTIGLRRKIFGLQHEAREKVCTSPKGENVSGSEIRGYRSVKHKVREMALKLVRNYVEGKVMGKTRKGSVMVLNFSFIKWVDQVGSTRTGFYVCVVPVKLLEKWWEEALCNRVVGVYIFSVKPKRVVESIYFPREVLREWSEVVYLPMKPSRECGVKCINPVKLFKRVVGGDTLTDMVRGHVKMYVGI</sequence>
<reference evidence="2 3" key="1">
    <citation type="journal article" date="2023" name="Life. Sci Alliance">
        <title>Evolutionary insights into 3D genome organization and epigenetic landscape of Vigna mungo.</title>
        <authorList>
            <person name="Junaid A."/>
            <person name="Singh B."/>
            <person name="Bhatia S."/>
        </authorList>
    </citation>
    <scope>NUCLEOTIDE SEQUENCE [LARGE SCALE GENOMIC DNA]</scope>
    <source>
        <strain evidence="2">Urdbean</strain>
    </source>
</reference>
<evidence type="ECO:0000313" key="3">
    <source>
        <dbReference type="Proteomes" id="UP001374535"/>
    </source>
</evidence>
<keyword evidence="3" id="KW-1185">Reference proteome</keyword>
<proteinExistence type="predicted"/>
<name>A0AAQ3NYP8_VIGMU</name>
<dbReference type="PANTHER" id="PTHR34222">
    <property type="entry name" value="GAG_PRE-INTEGRS DOMAIN-CONTAINING PROTEIN"/>
    <property type="match status" value="1"/>
</dbReference>
<accession>A0AAQ3NYP8</accession>
<organism evidence="2 3">
    <name type="scientific">Vigna mungo</name>
    <name type="common">Black gram</name>
    <name type="synonym">Phaseolus mungo</name>
    <dbReference type="NCBI Taxonomy" id="3915"/>
    <lineage>
        <taxon>Eukaryota</taxon>
        <taxon>Viridiplantae</taxon>
        <taxon>Streptophyta</taxon>
        <taxon>Embryophyta</taxon>
        <taxon>Tracheophyta</taxon>
        <taxon>Spermatophyta</taxon>
        <taxon>Magnoliopsida</taxon>
        <taxon>eudicotyledons</taxon>
        <taxon>Gunneridae</taxon>
        <taxon>Pentapetalae</taxon>
        <taxon>rosids</taxon>
        <taxon>fabids</taxon>
        <taxon>Fabales</taxon>
        <taxon>Fabaceae</taxon>
        <taxon>Papilionoideae</taxon>
        <taxon>50 kb inversion clade</taxon>
        <taxon>NPAAA clade</taxon>
        <taxon>indigoferoid/millettioid clade</taxon>
        <taxon>Phaseoleae</taxon>
        <taxon>Vigna</taxon>
    </lineage>
</organism>
<evidence type="ECO:0008006" key="4">
    <source>
        <dbReference type="Google" id="ProtNLM"/>
    </source>
</evidence>
<dbReference type="Proteomes" id="UP001374535">
    <property type="component" value="Chromosome 2"/>
</dbReference>
<feature type="region of interest" description="Disordered" evidence="1">
    <location>
        <begin position="189"/>
        <end position="208"/>
    </location>
</feature>
<dbReference type="EMBL" id="CP144699">
    <property type="protein sequence ID" value="WVZ18148.1"/>
    <property type="molecule type" value="Genomic_DNA"/>
</dbReference>
<evidence type="ECO:0000313" key="2">
    <source>
        <dbReference type="EMBL" id="WVZ18148.1"/>
    </source>
</evidence>
<gene>
    <name evidence="2" type="ORF">V8G54_005470</name>
</gene>
<dbReference type="AlphaFoldDB" id="A0AAQ3NYP8"/>
<dbReference type="PANTHER" id="PTHR34222:SF99">
    <property type="entry name" value="PROTEIN, PUTATIVE-RELATED"/>
    <property type="match status" value="1"/>
</dbReference>
<protein>
    <recommendedName>
        <fullName evidence="4">Reverse transcriptase Ty1/copia-type domain-containing protein</fullName>
    </recommendedName>
</protein>